<evidence type="ECO:0000256" key="2">
    <source>
        <dbReference type="ARBA" id="ARBA00022777"/>
    </source>
</evidence>
<dbReference type="EMBL" id="MHMH01000021">
    <property type="protein sequence ID" value="OGZ23999.1"/>
    <property type="molecule type" value="Genomic_DNA"/>
</dbReference>
<proteinExistence type="predicted"/>
<dbReference type="InterPro" id="IPR013750">
    <property type="entry name" value="GHMP_kinase_C_dom"/>
</dbReference>
<feature type="domain" description="GHMP kinase N-terminal" evidence="4">
    <location>
        <begin position="74"/>
        <end position="155"/>
    </location>
</feature>
<keyword evidence="3" id="KW-0067">ATP-binding</keyword>
<evidence type="ECO:0000313" key="7">
    <source>
        <dbReference type="Proteomes" id="UP000178647"/>
    </source>
</evidence>
<dbReference type="SUPFAM" id="SSF55060">
    <property type="entry name" value="GHMP Kinase, C-terminal domain"/>
    <property type="match status" value="1"/>
</dbReference>
<evidence type="ECO:0000259" key="4">
    <source>
        <dbReference type="Pfam" id="PF00288"/>
    </source>
</evidence>
<keyword evidence="2" id="KW-0418">Kinase</keyword>
<keyword evidence="1" id="KW-0547">Nucleotide-binding</keyword>
<accession>A0A1G2EE02</accession>
<dbReference type="Gene3D" id="3.30.230.120">
    <property type="match status" value="1"/>
</dbReference>
<dbReference type="GO" id="GO:0004335">
    <property type="term" value="F:galactokinase activity"/>
    <property type="evidence" value="ECO:0007669"/>
    <property type="project" value="TreeGrafter"/>
</dbReference>
<gene>
    <name evidence="6" type="ORF">A2896_01515</name>
</gene>
<dbReference type="InterPro" id="IPR036554">
    <property type="entry name" value="GHMP_kinase_C_sf"/>
</dbReference>
<organism evidence="6 7">
    <name type="scientific">Candidatus Nealsonbacteria bacterium RIFCSPLOWO2_01_FULL_43_32</name>
    <dbReference type="NCBI Taxonomy" id="1801672"/>
    <lineage>
        <taxon>Bacteria</taxon>
        <taxon>Candidatus Nealsoniibacteriota</taxon>
    </lineage>
</organism>
<protein>
    <recommendedName>
        <fullName evidence="8">Galactokinase</fullName>
    </recommendedName>
</protein>
<evidence type="ECO:0008006" key="8">
    <source>
        <dbReference type="Google" id="ProtNLM"/>
    </source>
</evidence>
<keyword evidence="2" id="KW-0808">Transferase</keyword>
<dbReference type="STRING" id="1801672.A2896_01515"/>
<dbReference type="PANTHER" id="PTHR10457:SF29">
    <property type="entry name" value="LMBP PROTEIN"/>
    <property type="match status" value="1"/>
</dbReference>
<dbReference type="InterPro" id="IPR006204">
    <property type="entry name" value="GHMP_kinase_N_dom"/>
</dbReference>
<evidence type="ECO:0000259" key="5">
    <source>
        <dbReference type="Pfam" id="PF08544"/>
    </source>
</evidence>
<evidence type="ECO:0000313" key="6">
    <source>
        <dbReference type="EMBL" id="OGZ23999.1"/>
    </source>
</evidence>
<dbReference type="PANTHER" id="PTHR10457">
    <property type="entry name" value="MEVALONATE KINASE/GALACTOKINASE"/>
    <property type="match status" value="1"/>
</dbReference>
<comment type="caution">
    <text evidence="6">The sequence shown here is derived from an EMBL/GenBank/DDBJ whole genome shotgun (WGS) entry which is preliminary data.</text>
</comment>
<dbReference type="AlphaFoldDB" id="A0A1G2EE02"/>
<dbReference type="GO" id="GO:0005829">
    <property type="term" value="C:cytosol"/>
    <property type="evidence" value="ECO:0007669"/>
    <property type="project" value="TreeGrafter"/>
</dbReference>
<feature type="domain" description="GHMP kinase C-terminal" evidence="5">
    <location>
        <begin position="227"/>
        <end position="301"/>
    </location>
</feature>
<dbReference type="PIRSF" id="PIRSF036406">
    <property type="entry name" value="Hept_kin"/>
    <property type="match status" value="1"/>
</dbReference>
<dbReference type="Pfam" id="PF00288">
    <property type="entry name" value="GHMP_kinases_N"/>
    <property type="match status" value="1"/>
</dbReference>
<sequence>MIIVRAPLRIPIGGGGTDLPSYYSQFGGEWISAAINKYIYIIVNKRFDDSLRISYSKTEEVASPEQVQHPIVREALKLLGIKGGIEIVSIADVPSNTGLGTSGSFTVALLTALHAFLSNDIPPRKQIAEQACHIAMNLLKEPSGKQDEYIAAFGGITSFSANKNGEVAVTPLYPQIFSPEIVRKLENNLLMFYTGIRRESGPVLKTQAQAIDNLHQVRKIGQDIKIALAQNNFSEFGKLLDLHWQKKMERDGTSNSQINRWYEIAKKAGAMGGKLMGAGGGGFFVFYCEDKKEDLKKAMAAEGLRGEYFRFDFDGIKVIANFI</sequence>
<dbReference type="InterPro" id="IPR020568">
    <property type="entry name" value="Ribosomal_Su5_D2-typ_SF"/>
</dbReference>
<reference evidence="6 7" key="1">
    <citation type="journal article" date="2016" name="Nat. Commun.">
        <title>Thousands of microbial genomes shed light on interconnected biogeochemical processes in an aquifer system.</title>
        <authorList>
            <person name="Anantharaman K."/>
            <person name="Brown C.T."/>
            <person name="Hug L.A."/>
            <person name="Sharon I."/>
            <person name="Castelle C.J."/>
            <person name="Probst A.J."/>
            <person name="Thomas B.C."/>
            <person name="Singh A."/>
            <person name="Wilkins M.J."/>
            <person name="Karaoz U."/>
            <person name="Brodie E.L."/>
            <person name="Williams K.H."/>
            <person name="Hubbard S.S."/>
            <person name="Banfield J.F."/>
        </authorList>
    </citation>
    <scope>NUCLEOTIDE SEQUENCE [LARGE SCALE GENOMIC DNA]</scope>
</reference>
<dbReference type="InterPro" id="IPR001174">
    <property type="entry name" value="HddA/FKP"/>
</dbReference>
<name>A0A1G2EE02_9BACT</name>
<evidence type="ECO:0000256" key="3">
    <source>
        <dbReference type="ARBA" id="ARBA00022840"/>
    </source>
</evidence>
<dbReference type="SUPFAM" id="SSF54211">
    <property type="entry name" value="Ribosomal protein S5 domain 2-like"/>
    <property type="match status" value="1"/>
</dbReference>
<dbReference type="Pfam" id="PF08544">
    <property type="entry name" value="GHMP_kinases_C"/>
    <property type="match status" value="1"/>
</dbReference>
<dbReference type="Proteomes" id="UP000178647">
    <property type="component" value="Unassembled WGS sequence"/>
</dbReference>
<dbReference type="InterPro" id="IPR014606">
    <property type="entry name" value="Heptose_7-P_kinase"/>
</dbReference>
<dbReference type="GO" id="GO:0005524">
    <property type="term" value="F:ATP binding"/>
    <property type="evidence" value="ECO:0007669"/>
    <property type="project" value="UniProtKB-KW"/>
</dbReference>
<evidence type="ECO:0000256" key="1">
    <source>
        <dbReference type="ARBA" id="ARBA00022741"/>
    </source>
</evidence>
<dbReference type="GO" id="GO:0006012">
    <property type="term" value="P:galactose metabolic process"/>
    <property type="evidence" value="ECO:0007669"/>
    <property type="project" value="TreeGrafter"/>
</dbReference>
<dbReference type="PRINTS" id="PR00960">
    <property type="entry name" value="LMBPPROTEIN"/>
</dbReference>